<gene>
    <name evidence="1" type="ORF">IscW_ISCW014566</name>
</gene>
<sequence>MESICCFWNCRRIQIKFGGDGESFDGASSATVLSLVGLGMASDACRKAKEQHLLLFLVLYSECEAESALVGWAVASFTLCP</sequence>
<keyword evidence="3" id="KW-1185">Reference proteome</keyword>
<dbReference type="PaxDb" id="6945-B7QIF5"/>
<dbReference type="EnsemblMetazoa" id="ISCW014566-RA">
    <property type="protein sequence ID" value="ISCW014566-PA"/>
    <property type="gene ID" value="ISCW014566"/>
</dbReference>
<dbReference type="Proteomes" id="UP000001555">
    <property type="component" value="Unassembled WGS sequence"/>
</dbReference>
<dbReference type="AlphaFoldDB" id="B7QIF5"/>
<dbReference type="VEuPathDB" id="VectorBase:ISCI014566"/>
<evidence type="ECO:0000313" key="2">
    <source>
        <dbReference type="EnsemblMetazoa" id="ISCW014566-PA"/>
    </source>
</evidence>
<name>B7QIF5_IXOSC</name>
<evidence type="ECO:0000313" key="3">
    <source>
        <dbReference type="Proteomes" id="UP000001555"/>
    </source>
</evidence>
<dbReference type="EMBL" id="ABJB010298066">
    <property type="status" value="NOT_ANNOTATED_CDS"/>
    <property type="molecule type" value="Genomic_DNA"/>
</dbReference>
<organism>
    <name type="scientific">Ixodes scapularis</name>
    <name type="common">Black-legged tick</name>
    <name type="synonym">Deer tick</name>
    <dbReference type="NCBI Taxonomy" id="6945"/>
    <lineage>
        <taxon>Eukaryota</taxon>
        <taxon>Metazoa</taxon>
        <taxon>Ecdysozoa</taxon>
        <taxon>Arthropoda</taxon>
        <taxon>Chelicerata</taxon>
        <taxon>Arachnida</taxon>
        <taxon>Acari</taxon>
        <taxon>Parasitiformes</taxon>
        <taxon>Ixodida</taxon>
        <taxon>Ixodoidea</taxon>
        <taxon>Ixodidae</taxon>
        <taxon>Ixodinae</taxon>
        <taxon>Ixodes</taxon>
    </lineage>
</organism>
<dbReference type="VEuPathDB" id="VectorBase:ISCW014566"/>
<accession>B7QIF5</accession>
<dbReference type="EMBL" id="DS945857">
    <property type="protein sequence ID" value="EEC18627.1"/>
    <property type="molecule type" value="Genomic_DNA"/>
</dbReference>
<dbReference type="HOGENOM" id="CLU_2576530_0_0_1"/>
<proteinExistence type="predicted"/>
<reference evidence="1 3" key="1">
    <citation type="submission" date="2008-03" db="EMBL/GenBank/DDBJ databases">
        <title>Annotation of Ixodes scapularis.</title>
        <authorList>
            <consortium name="Ixodes scapularis Genome Project Consortium"/>
            <person name="Caler E."/>
            <person name="Hannick L.I."/>
            <person name="Bidwell S."/>
            <person name="Joardar V."/>
            <person name="Thiagarajan M."/>
            <person name="Amedeo P."/>
            <person name="Galinsky K.J."/>
            <person name="Schobel S."/>
            <person name="Inman J."/>
            <person name="Hostetler J."/>
            <person name="Miller J."/>
            <person name="Hammond M."/>
            <person name="Megy K."/>
            <person name="Lawson D."/>
            <person name="Kodira C."/>
            <person name="Sutton G."/>
            <person name="Meyer J."/>
            <person name="Hill C.A."/>
            <person name="Birren B."/>
            <person name="Nene V."/>
            <person name="Collins F."/>
            <person name="Alarcon-Chaidez F."/>
            <person name="Wikel S."/>
            <person name="Strausberg R."/>
        </authorList>
    </citation>
    <scope>NUCLEOTIDE SEQUENCE [LARGE SCALE GENOMIC DNA]</scope>
    <source>
        <strain evidence="3">Wikel</strain>
        <strain evidence="1">Wikel colony</strain>
    </source>
</reference>
<protein>
    <submittedName>
        <fullName evidence="1 2">Uncharacterized protein</fullName>
    </submittedName>
</protein>
<evidence type="ECO:0000313" key="1">
    <source>
        <dbReference type="EMBL" id="EEC18627.1"/>
    </source>
</evidence>
<dbReference type="InParanoid" id="B7QIF5"/>
<reference evidence="2" key="2">
    <citation type="submission" date="2020-05" db="UniProtKB">
        <authorList>
            <consortium name="EnsemblMetazoa"/>
        </authorList>
    </citation>
    <scope>IDENTIFICATION</scope>
    <source>
        <strain evidence="2">wikel</strain>
    </source>
</reference>